<evidence type="ECO:0000256" key="5">
    <source>
        <dbReference type="ARBA" id="ARBA00022840"/>
    </source>
</evidence>
<name>A0ABN1V5Y8_9PSEU</name>
<comment type="similarity">
    <text evidence="1 9">Belongs to the class-I aminoacyl-tRNA synthetase family.</text>
</comment>
<dbReference type="Gene3D" id="3.40.50.620">
    <property type="entry name" value="HUPs"/>
    <property type="match status" value="1"/>
</dbReference>
<evidence type="ECO:0000256" key="3">
    <source>
        <dbReference type="ARBA" id="ARBA00022598"/>
    </source>
</evidence>
<dbReference type="PRINTS" id="PR01039">
    <property type="entry name" value="TRNASYNTHTRP"/>
</dbReference>
<dbReference type="Gene3D" id="1.10.240.10">
    <property type="entry name" value="Tyrosyl-Transfer RNA Synthetase"/>
    <property type="match status" value="1"/>
</dbReference>
<dbReference type="PANTHER" id="PTHR43766">
    <property type="entry name" value="TRYPTOPHAN--TRNA LIGASE, MITOCHONDRIAL"/>
    <property type="match status" value="1"/>
</dbReference>
<dbReference type="InterPro" id="IPR002305">
    <property type="entry name" value="aa-tRNA-synth_Ic"/>
</dbReference>
<dbReference type="EC" id="6.1.1.2" evidence="2 8"/>
<protein>
    <recommendedName>
        <fullName evidence="2 8">Tryptophan--tRNA ligase</fullName>
        <ecNumber evidence="2 8">6.1.1.2</ecNumber>
    </recommendedName>
</protein>
<dbReference type="InterPro" id="IPR002306">
    <property type="entry name" value="Trp-tRNA-ligase"/>
</dbReference>
<dbReference type="RefSeq" id="WP_253859491.1">
    <property type="nucleotide sequence ID" value="NZ_BAAALM010000004.1"/>
</dbReference>
<evidence type="ECO:0000313" key="10">
    <source>
        <dbReference type="EMBL" id="GAA1195950.1"/>
    </source>
</evidence>
<dbReference type="SUPFAM" id="SSF52374">
    <property type="entry name" value="Nucleotidylyl transferase"/>
    <property type="match status" value="1"/>
</dbReference>
<reference evidence="10 11" key="1">
    <citation type="journal article" date="2019" name="Int. J. Syst. Evol. Microbiol.">
        <title>The Global Catalogue of Microorganisms (GCM) 10K type strain sequencing project: providing services to taxonomists for standard genome sequencing and annotation.</title>
        <authorList>
            <consortium name="The Broad Institute Genomics Platform"/>
            <consortium name="The Broad Institute Genome Sequencing Center for Infectious Disease"/>
            <person name="Wu L."/>
            <person name="Ma J."/>
        </authorList>
    </citation>
    <scope>NUCLEOTIDE SEQUENCE [LARGE SCALE GENOMIC DNA]</scope>
    <source>
        <strain evidence="10 11">JCM 13022</strain>
    </source>
</reference>
<evidence type="ECO:0000256" key="4">
    <source>
        <dbReference type="ARBA" id="ARBA00022741"/>
    </source>
</evidence>
<dbReference type="NCBIfam" id="TIGR00233">
    <property type="entry name" value="trpS"/>
    <property type="match status" value="1"/>
</dbReference>
<dbReference type="PROSITE" id="PS00178">
    <property type="entry name" value="AA_TRNA_LIGASE_I"/>
    <property type="match status" value="1"/>
</dbReference>
<evidence type="ECO:0000256" key="9">
    <source>
        <dbReference type="RuleBase" id="RU363036"/>
    </source>
</evidence>
<dbReference type="EMBL" id="BAAALM010000004">
    <property type="protein sequence ID" value="GAA1195950.1"/>
    <property type="molecule type" value="Genomic_DNA"/>
</dbReference>
<keyword evidence="4 9" id="KW-0547">Nucleotide-binding</keyword>
<keyword evidence="3 9" id="KW-0436">Ligase</keyword>
<dbReference type="InterPro" id="IPR001412">
    <property type="entry name" value="aa-tRNA-synth_I_CS"/>
</dbReference>
<dbReference type="Proteomes" id="UP001500467">
    <property type="component" value="Unassembled WGS sequence"/>
</dbReference>
<keyword evidence="6 9" id="KW-0648">Protein biosynthesis</keyword>
<dbReference type="InterPro" id="IPR014729">
    <property type="entry name" value="Rossmann-like_a/b/a_fold"/>
</dbReference>
<evidence type="ECO:0000256" key="6">
    <source>
        <dbReference type="ARBA" id="ARBA00022917"/>
    </source>
</evidence>
<dbReference type="Pfam" id="PF00579">
    <property type="entry name" value="tRNA-synt_1b"/>
    <property type="match status" value="1"/>
</dbReference>
<dbReference type="InterPro" id="IPR050203">
    <property type="entry name" value="Trp-tRNA_synthetase"/>
</dbReference>
<accession>A0ABN1V5Y8</accession>
<gene>
    <name evidence="10" type="primary">trpS</name>
    <name evidence="10" type="ORF">GCM10009675_08710</name>
</gene>
<evidence type="ECO:0000256" key="7">
    <source>
        <dbReference type="ARBA" id="ARBA00023146"/>
    </source>
</evidence>
<evidence type="ECO:0000313" key="11">
    <source>
        <dbReference type="Proteomes" id="UP001500467"/>
    </source>
</evidence>
<keyword evidence="5 9" id="KW-0067">ATP-binding</keyword>
<keyword evidence="11" id="KW-1185">Reference proteome</keyword>
<sequence length="347" mass="38427">MSHPSRPRLLTGDRPTGRLHLGHYVGSLANRVRLQQEYETFLILADLHLLTTENSPDAVARIPQHVREQVLDALAVGVDPERVTFYLQSAIGEVAELNTLLQSLVSVSRLQRIPSLKEMSRGGEMGYALLGYPVLQAADILCVKAGAVPVGQDNHAHVEVTREIARRFNGLYGEVFPVPSAVASDVPSLIGTDGRAKMSKSLGNAIYLSDPAEDVARKVAGMYTDPQRVRADVPGTVEGNPVFQYHRAFNDDRGQVADLEQRYREGRVGDVEVKQALAAALDRFLDPVRERRAQYAARPGYVDELITSGTERTRVVVREVVFEVRRAMGLTGAYNRLRRKAERSARH</sequence>
<proteinExistence type="inferred from homology"/>
<keyword evidence="7 9" id="KW-0030">Aminoacyl-tRNA synthetase</keyword>
<evidence type="ECO:0000256" key="1">
    <source>
        <dbReference type="ARBA" id="ARBA00005594"/>
    </source>
</evidence>
<organism evidence="10 11">
    <name type="scientific">Prauserella alba</name>
    <dbReference type="NCBI Taxonomy" id="176898"/>
    <lineage>
        <taxon>Bacteria</taxon>
        <taxon>Bacillati</taxon>
        <taxon>Actinomycetota</taxon>
        <taxon>Actinomycetes</taxon>
        <taxon>Pseudonocardiales</taxon>
        <taxon>Pseudonocardiaceae</taxon>
        <taxon>Prauserella</taxon>
    </lineage>
</organism>
<dbReference type="GO" id="GO:0016874">
    <property type="term" value="F:ligase activity"/>
    <property type="evidence" value="ECO:0007669"/>
    <property type="project" value="UniProtKB-KW"/>
</dbReference>
<dbReference type="PANTHER" id="PTHR43766:SF1">
    <property type="entry name" value="TRYPTOPHAN--TRNA LIGASE, MITOCHONDRIAL"/>
    <property type="match status" value="1"/>
</dbReference>
<comment type="caution">
    <text evidence="10">The sequence shown here is derived from an EMBL/GenBank/DDBJ whole genome shotgun (WGS) entry which is preliminary data.</text>
</comment>
<dbReference type="CDD" id="cd00806">
    <property type="entry name" value="TrpRS_core"/>
    <property type="match status" value="1"/>
</dbReference>
<evidence type="ECO:0000256" key="8">
    <source>
        <dbReference type="NCBIfam" id="TIGR00233"/>
    </source>
</evidence>
<evidence type="ECO:0000256" key="2">
    <source>
        <dbReference type="ARBA" id="ARBA00013161"/>
    </source>
</evidence>